<name>A0A0M3I956_ASCLU</name>
<evidence type="ECO:0000256" key="1">
    <source>
        <dbReference type="ARBA" id="ARBA00006834"/>
    </source>
</evidence>
<feature type="compositionally biased region" description="Polar residues" evidence="2">
    <location>
        <begin position="69"/>
        <end position="83"/>
    </location>
</feature>
<evidence type="ECO:0000259" key="3">
    <source>
        <dbReference type="Pfam" id="PF03474"/>
    </source>
</evidence>
<feature type="domain" description="DMA" evidence="3">
    <location>
        <begin position="107"/>
        <end position="140"/>
    </location>
</feature>
<dbReference type="InterPro" id="IPR005173">
    <property type="entry name" value="DMA"/>
</dbReference>
<keyword evidence="4" id="KW-1185">Reference proteome</keyword>
<evidence type="ECO:0000256" key="2">
    <source>
        <dbReference type="SAM" id="MobiDB-lite"/>
    </source>
</evidence>
<dbReference type="PANTHER" id="PTHR12322">
    <property type="entry name" value="DOUBLESEX AND MAB-3 RELATED TRANSCRIPTION FACTOR DMRT"/>
    <property type="match status" value="1"/>
</dbReference>
<dbReference type="InterPro" id="IPR026607">
    <property type="entry name" value="DMRT"/>
</dbReference>
<dbReference type="Pfam" id="PF03474">
    <property type="entry name" value="DMA"/>
    <property type="match status" value="1"/>
</dbReference>
<protein>
    <submittedName>
        <fullName evidence="5">DMA domain-containing protein</fullName>
    </submittedName>
</protein>
<dbReference type="GO" id="GO:0000978">
    <property type="term" value="F:RNA polymerase II cis-regulatory region sequence-specific DNA binding"/>
    <property type="evidence" value="ECO:0007669"/>
    <property type="project" value="TreeGrafter"/>
</dbReference>
<comment type="similarity">
    <text evidence="1">Belongs to the DMRT family.</text>
</comment>
<accession>A0A0M3I956</accession>
<dbReference type="GO" id="GO:0005634">
    <property type="term" value="C:nucleus"/>
    <property type="evidence" value="ECO:0007669"/>
    <property type="project" value="InterPro"/>
</dbReference>
<reference evidence="5" key="1">
    <citation type="submission" date="2017-02" db="UniProtKB">
        <authorList>
            <consortium name="WormBaseParasite"/>
        </authorList>
    </citation>
    <scope>IDENTIFICATION</scope>
</reference>
<evidence type="ECO:0000313" key="4">
    <source>
        <dbReference type="Proteomes" id="UP000036681"/>
    </source>
</evidence>
<organism evidence="4 5">
    <name type="scientific">Ascaris lumbricoides</name>
    <name type="common">Giant roundworm</name>
    <dbReference type="NCBI Taxonomy" id="6252"/>
    <lineage>
        <taxon>Eukaryota</taxon>
        <taxon>Metazoa</taxon>
        <taxon>Ecdysozoa</taxon>
        <taxon>Nematoda</taxon>
        <taxon>Chromadorea</taxon>
        <taxon>Rhabditida</taxon>
        <taxon>Spirurina</taxon>
        <taxon>Ascaridomorpha</taxon>
        <taxon>Ascaridoidea</taxon>
        <taxon>Ascarididae</taxon>
        <taxon>Ascaris</taxon>
    </lineage>
</organism>
<feature type="region of interest" description="Disordered" evidence="2">
    <location>
        <begin position="66"/>
        <end position="86"/>
    </location>
</feature>
<evidence type="ECO:0000313" key="5">
    <source>
        <dbReference type="WBParaSite" id="ALUE_0001394801-mRNA-1"/>
    </source>
</evidence>
<dbReference type="PANTHER" id="PTHR12322:SF119">
    <property type="entry name" value="DOUBLESEX- AND MAB-3-RELATED TRANSCRIPTION FACTOR DMD-4"/>
    <property type="match status" value="1"/>
</dbReference>
<proteinExistence type="inferred from homology"/>
<dbReference type="AlphaFoldDB" id="A0A0M3I956"/>
<sequence length="230" mass="25847">MSIICRECVCEKCNLIAERQRVMAAQVALKRKQAAEDALALGLRVVAGECTSFDLPQGPLWPFEGVASHKQQSRSPSPMPESTTVDDKPMTIAEQRGKESHLERLTPIELLSLLFEEQERRVLELVLEGCNGQLLKAIEYFVCIRQSARRKCREVCERDEQREKHQESRVDFSMNTLLSNNALPMITYPAPFRGPHLIAQSRSAALDLSRVRTSSCSTHASLSASYSTKQ</sequence>
<dbReference type="Proteomes" id="UP000036681">
    <property type="component" value="Unplaced"/>
</dbReference>
<dbReference type="GO" id="GO:0000981">
    <property type="term" value="F:DNA-binding transcription factor activity, RNA polymerase II-specific"/>
    <property type="evidence" value="ECO:0007669"/>
    <property type="project" value="TreeGrafter"/>
</dbReference>
<dbReference type="WBParaSite" id="ALUE_0001394801-mRNA-1">
    <property type="protein sequence ID" value="ALUE_0001394801-mRNA-1"/>
    <property type="gene ID" value="ALUE_0001394801"/>
</dbReference>
<dbReference type="GO" id="GO:0007548">
    <property type="term" value="P:sex differentiation"/>
    <property type="evidence" value="ECO:0007669"/>
    <property type="project" value="TreeGrafter"/>
</dbReference>